<evidence type="ECO:0000256" key="4">
    <source>
        <dbReference type="RuleBase" id="RU000461"/>
    </source>
</evidence>
<dbReference type="PROSITE" id="PS00086">
    <property type="entry name" value="CYTOCHROME_P450"/>
    <property type="match status" value="1"/>
</dbReference>
<gene>
    <name evidence="5" type="ORF">GOHSU_15_00240</name>
</gene>
<protein>
    <submittedName>
        <fullName evidence="5">Putative cytochrome P450</fullName>
    </submittedName>
</protein>
<feature type="binding site" description="axial binding residue" evidence="3">
    <location>
        <position position="425"/>
    </location>
    <ligand>
        <name>heme</name>
        <dbReference type="ChEBI" id="CHEBI:30413"/>
    </ligand>
    <ligandPart>
        <name>Fe</name>
        <dbReference type="ChEBI" id="CHEBI:18248"/>
    </ligandPart>
</feature>
<dbReference type="GO" id="GO:0005506">
    <property type="term" value="F:iron ion binding"/>
    <property type="evidence" value="ECO:0007669"/>
    <property type="project" value="InterPro"/>
</dbReference>
<evidence type="ECO:0000256" key="3">
    <source>
        <dbReference type="PIRSR" id="PIRSR602401-1"/>
    </source>
</evidence>
<dbReference type="InterPro" id="IPR001128">
    <property type="entry name" value="Cyt_P450"/>
</dbReference>
<name>L7LAF3_9ACTN</name>
<dbReference type="InterPro" id="IPR002401">
    <property type="entry name" value="Cyt_P450_E_grp-I"/>
</dbReference>
<sequence length="479" mass="52220">MAATTVSPHGIVRVPHWHLTPPGTASGIGSVADRGPVAVPDARQRFALGGLSRSLHFLRHQGDVLFADAVRAGERDDGVLRYALRGAPRPIAVLYRPDHIKQLMTADEAITPSSTRLSPLAPIVGPDSVLTAVGERHRQQRALLLPRFHGKAVAAYQASIERATEAGLRAWPTGTPVPLTGIAQQITLEVIMSAIFGIADPSEVTPAEKSMGAAILRLMRLSSTPLGTMTQVINMRSSRPLGLLKLTLALVDRTIYRVLAERRAAGDHDSRDDIMALLLSAQTADGEPLSDSEIRDELMTLLLAGHETTSNTVAWMFERLTRNPAVYAQAREAARDGDDAYIEALVNETMRVRPVVPFVGRELLAPFDFGGHRVPAGHTALVSILLLHHRDDLYAQPFDFRPERFLGVRPNPHELMPFGGGVRRCLGAPLAVAELQTVAREILRRVQLRTHDRPGETPRYSNVTMIPARGGLVYAESID</sequence>
<keyword evidence="6" id="KW-1185">Reference proteome</keyword>
<comment type="similarity">
    <text evidence="2 4">Belongs to the cytochrome P450 family.</text>
</comment>
<dbReference type="OrthoDB" id="7376058at2"/>
<comment type="caution">
    <text evidence="5">The sequence shown here is derived from an EMBL/GenBank/DDBJ whole genome shotgun (WGS) entry which is preliminary data.</text>
</comment>
<dbReference type="PRINTS" id="PR00463">
    <property type="entry name" value="EP450I"/>
</dbReference>
<comment type="cofactor">
    <cofactor evidence="1 3">
        <name>heme</name>
        <dbReference type="ChEBI" id="CHEBI:30413"/>
    </cofactor>
</comment>
<dbReference type="CDD" id="cd11053">
    <property type="entry name" value="CYP110-like"/>
    <property type="match status" value="1"/>
</dbReference>
<dbReference type="Proteomes" id="UP000053405">
    <property type="component" value="Unassembled WGS sequence"/>
</dbReference>
<keyword evidence="3 4" id="KW-0479">Metal-binding</keyword>
<reference evidence="5 6" key="1">
    <citation type="submission" date="2012-12" db="EMBL/GenBank/DDBJ databases">
        <title>Whole genome shotgun sequence of Gordonia hirsuta NBRC 16056.</title>
        <authorList>
            <person name="Isaki-Nakamura S."/>
            <person name="Hosoyama A."/>
            <person name="Tsuchikane K."/>
            <person name="Katsumata H."/>
            <person name="Baba S."/>
            <person name="Yamazaki S."/>
            <person name="Fujita N."/>
        </authorList>
    </citation>
    <scope>NUCLEOTIDE SEQUENCE [LARGE SCALE GENOMIC DNA]</scope>
    <source>
        <strain evidence="5 6">NBRC 16056</strain>
    </source>
</reference>
<evidence type="ECO:0000256" key="2">
    <source>
        <dbReference type="ARBA" id="ARBA00010617"/>
    </source>
</evidence>
<keyword evidence="4" id="KW-0503">Monooxygenase</keyword>
<dbReference type="SUPFAM" id="SSF48264">
    <property type="entry name" value="Cytochrome P450"/>
    <property type="match status" value="1"/>
</dbReference>
<keyword evidence="4" id="KW-0560">Oxidoreductase</keyword>
<evidence type="ECO:0000256" key="1">
    <source>
        <dbReference type="ARBA" id="ARBA00001971"/>
    </source>
</evidence>
<dbReference type="InterPro" id="IPR017972">
    <property type="entry name" value="Cyt_P450_CS"/>
</dbReference>
<dbReference type="PANTHER" id="PTHR24305">
    <property type="entry name" value="CYTOCHROME P450"/>
    <property type="match status" value="1"/>
</dbReference>
<dbReference type="InterPro" id="IPR050121">
    <property type="entry name" value="Cytochrome_P450_monoxygenase"/>
</dbReference>
<dbReference type="PRINTS" id="PR00385">
    <property type="entry name" value="P450"/>
</dbReference>
<dbReference type="GO" id="GO:0020037">
    <property type="term" value="F:heme binding"/>
    <property type="evidence" value="ECO:0007669"/>
    <property type="project" value="InterPro"/>
</dbReference>
<dbReference type="GO" id="GO:0016705">
    <property type="term" value="F:oxidoreductase activity, acting on paired donors, with incorporation or reduction of molecular oxygen"/>
    <property type="evidence" value="ECO:0007669"/>
    <property type="project" value="InterPro"/>
</dbReference>
<dbReference type="RefSeq" id="WP_005938408.1">
    <property type="nucleotide sequence ID" value="NZ_ATVK01000008.1"/>
</dbReference>
<dbReference type="Gene3D" id="1.10.630.10">
    <property type="entry name" value="Cytochrome P450"/>
    <property type="match status" value="1"/>
</dbReference>
<accession>L7LAF3</accession>
<dbReference type="InterPro" id="IPR036396">
    <property type="entry name" value="Cyt_P450_sf"/>
</dbReference>
<dbReference type="STRING" id="1121927.GOHSU_15_00240"/>
<evidence type="ECO:0000313" key="6">
    <source>
        <dbReference type="Proteomes" id="UP000053405"/>
    </source>
</evidence>
<keyword evidence="3 4" id="KW-0408">Iron</keyword>
<dbReference type="PANTHER" id="PTHR24305:SF166">
    <property type="entry name" value="CYTOCHROME P450 12A4, MITOCHONDRIAL-RELATED"/>
    <property type="match status" value="1"/>
</dbReference>
<proteinExistence type="inferred from homology"/>
<keyword evidence="3 4" id="KW-0349">Heme</keyword>
<dbReference type="AlphaFoldDB" id="L7LAF3"/>
<dbReference type="EMBL" id="BANT01000015">
    <property type="protein sequence ID" value="GAC57032.1"/>
    <property type="molecule type" value="Genomic_DNA"/>
</dbReference>
<dbReference type="GO" id="GO:0004497">
    <property type="term" value="F:monooxygenase activity"/>
    <property type="evidence" value="ECO:0007669"/>
    <property type="project" value="UniProtKB-KW"/>
</dbReference>
<dbReference type="Pfam" id="PF00067">
    <property type="entry name" value="p450"/>
    <property type="match status" value="1"/>
</dbReference>
<evidence type="ECO:0000313" key="5">
    <source>
        <dbReference type="EMBL" id="GAC57032.1"/>
    </source>
</evidence>
<organism evidence="5 6">
    <name type="scientific">Gordonia hirsuta DSM 44140 = NBRC 16056</name>
    <dbReference type="NCBI Taxonomy" id="1121927"/>
    <lineage>
        <taxon>Bacteria</taxon>
        <taxon>Bacillati</taxon>
        <taxon>Actinomycetota</taxon>
        <taxon>Actinomycetes</taxon>
        <taxon>Mycobacteriales</taxon>
        <taxon>Gordoniaceae</taxon>
        <taxon>Gordonia</taxon>
    </lineage>
</organism>
<dbReference type="eggNOG" id="COG2124">
    <property type="taxonomic scope" value="Bacteria"/>
</dbReference>